<dbReference type="InterPro" id="IPR036736">
    <property type="entry name" value="ACP-like_sf"/>
</dbReference>
<keyword evidence="1" id="KW-0812">Transmembrane</keyword>
<dbReference type="InterPro" id="IPR050237">
    <property type="entry name" value="ATP-dep_AMP-bd_enzyme"/>
</dbReference>
<feature type="transmembrane region" description="Helical" evidence="1">
    <location>
        <begin position="722"/>
        <end position="740"/>
    </location>
</feature>
<keyword evidence="1" id="KW-1133">Transmembrane helix</keyword>
<dbReference type="Pfam" id="PF00550">
    <property type="entry name" value="PP-binding"/>
    <property type="match status" value="1"/>
</dbReference>
<dbReference type="Proteomes" id="UP000626220">
    <property type="component" value="Unassembled WGS sequence"/>
</dbReference>
<dbReference type="SUPFAM" id="SSF47336">
    <property type="entry name" value="ACP-like"/>
    <property type="match status" value="1"/>
</dbReference>
<organism evidence="4 5">
    <name type="scientific">Seohaeicola zhoushanensis</name>
    <dbReference type="NCBI Taxonomy" id="1569283"/>
    <lineage>
        <taxon>Bacteria</taxon>
        <taxon>Pseudomonadati</taxon>
        <taxon>Pseudomonadota</taxon>
        <taxon>Alphaproteobacteria</taxon>
        <taxon>Rhodobacterales</taxon>
        <taxon>Roseobacteraceae</taxon>
        <taxon>Seohaeicola</taxon>
    </lineage>
</organism>
<feature type="domain" description="AMP-dependent synthetase/ligase" evidence="2">
    <location>
        <begin position="118"/>
        <end position="338"/>
    </location>
</feature>
<dbReference type="PANTHER" id="PTHR43767:SF10">
    <property type="entry name" value="SURFACTIN SYNTHASE SUBUNIT 1"/>
    <property type="match status" value="1"/>
</dbReference>
<protein>
    <submittedName>
        <fullName evidence="4">AMP-dependent synthetase</fullName>
    </submittedName>
</protein>
<gene>
    <name evidence="4" type="ORF">GCM10017056_52490</name>
</gene>
<feature type="transmembrane region" description="Helical" evidence="1">
    <location>
        <begin position="771"/>
        <end position="790"/>
    </location>
</feature>
<name>A0A8J3H3Z1_9RHOB</name>
<reference evidence="4" key="2">
    <citation type="submission" date="2020-09" db="EMBL/GenBank/DDBJ databases">
        <authorList>
            <person name="Sun Q."/>
            <person name="Kim S."/>
        </authorList>
    </citation>
    <scope>NUCLEOTIDE SEQUENCE</scope>
    <source>
        <strain evidence="4">KCTC 42650</strain>
    </source>
</reference>
<dbReference type="InterPro" id="IPR009081">
    <property type="entry name" value="PP-bd_ACP"/>
</dbReference>
<dbReference type="SUPFAM" id="SSF56801">
    <property type="entry name" value="Acetyl-CoA synthetase-like"/>
    <property type="match status" value="1"/>
</dbReference>
<feature type="transmembrane region" description="Helical" evidence="1">
    <location>
        <begin position="661"/>
        <end position="679"/>
    </location>
</feature>
<reference evidence="4" key="1">
    <citation type="journal article" date="2014" name="Int. J. Syst. Evol. Microbiol.">
        <title>Complete genome sequence of Corynebacterium casei LMG S-19264T (=DSM 44701T), isolated from a smear-ripened cheese.</title>
        <authorList>
            <consortium name="US DOE Joint Genome Institute (JGI-PGF)"/>
            <person name="Walter F."/>
            <person name="Albersmeier A."/>
            <person name="Kalinowski J."/>
            <person name="Ruckert C."/>
        </authorList>
    </citation>
    <scope>NUCLEOTIDE SEQUENCE</scope>
    <source>
        <strain evidence="4">KCTC 42650</strain>
    </source>
</reference>
<evidence type="ECO:0000313" key="5">
    <source>
        <dbReference type="Proteomes" id="UP000626220"/>
    </source>
</evidence>
<dbReference type="EMBL" id="BNCJ01000046">
    <property type="protein sequence ID" value="GHF75496.1"/>
    <property type="molecule type" value="Genomic_DNA"/>
</dbReference>
<dbReference type="Gene3D" id="3.40.50.12780">
    <property type="entry name" value="N-terminal domain of ligase-like"/>
    <property type="match status" value="1"/>
</dbReference>
<dbReference type="Pfam" id="PF00501">
    <property type="entry name" value="AMP-binding"/>
    <property type="match status" value="1"/>
</dbReference>
<dbReference type="Gene3D" id="1.10.1200.10">
    <property type="entry name" value="ACP-like"/>
    <property type="match status" value="1"/>
</dbReference>
<feature type="transmembrane region" description="Helical" evidence="1">
    <location>
        <begin position="747"/>
        <end position="765"/>
    </location>
</feature>
<comment type="caution">
    <text evidence="4">The sequence shown here is derived from an EMBL/GenBank/DDBJ whole genome shotgun (WGS) entry which is preliminary data.</text>
</comment>
<dbReference type="AlphaFoldDB" id="A0A8J3H3Z1"/>
<evidence type="ECO:0000259" key="3">
    <source>
        <dbReference type="Pfam" id="PF00550"/>
    </source>
</evidence>
<evidence type="ECO:0000259" key="2">
    <source>
        <dbReference type="Pfam" id="PF00501"/>
    </source>
</evidence>
<dbReference type="RefSeq" id="WP_189683099.1">
    <property type="nucleotide sequence ID" value="NZ_BNCJ01000046.1"/>
</dbReference>
<accession>A0A8J3H3Z1</accession>
<dbReference type="PANTHER" id="PTHR43767">
    <property type="entry name" value="LONG-CHAIN-FATTY-ACID--COA LIGASE"/>
    <property type="match status" value="1"/>
</dbReference>
<sequence>MTNPDQERLGKAGGASADAGFWQIVPSEKTAFVLPDLQRVSYRSLAEMIEEFTGRLRTDPGLIGIRCDGHLRQYVAYLASLQAGCPVVLLQEGQGAEGTGLGLSMLYSPGQDRLERLEPDPKPAWHDDLALLLSTSGSTGAAKWVRLSHANLAANANSIVEYLGLTEADCAPMSLPFQYSYGMSILNSHLAAGATLALSEGSVIDEGFWRFFEQAECTGFAGVPYSFELMEQANIKTDQLASLRYMTQAGGRLAPERVLQWAARSRRENWAFFVMYGQTEAAPRISYLPPEMASVSPSAIGVPVPGGEMWICDEADRRLPDGETGELVYRGPNTMMGYATSDRDLILPQGSDVLKTGDIARKLPNGMIEIVGRKSRFVKLFGLRISLDEVEKKLEVMGFTGACGAHDDRMYVLVEALTQDADLRRLRGDLSEWLKIPPDSFVLETIDRIPRRSNGKPDLQAIGRRIAEMEASASAGARKSALTRIFRRGQSVEEVFRKQFGADQVKENSTFASLGGDSLTYVELSLALESVLGALPEDWANMTVAQLKQKRKSRKFISSIDTPTLVRALAIMAVVSGHFHFVDYGRGGAFSLFVVAGLTFALFTLPQVLEHQRITPIANLFFRIAGLTLAYMALHLILTGYGEWPAFLFVGSYFSPHTEGALWFIEIYLQFLLVAMAVLSLPAARRALESHAFLCSAVAAAAFVGIGAVSDMLFDLHHLFRRVPHLMAWYFLLGVAIGSADKLAHRLVLSAILAVGSWQFGGYGLPRIGFFHVAALALIWLPAVPLPSLLRSPIRQVAGASLLIYLSHFQFGQALAKIMNEPAAGLKWAAALAGGVLLWRLYNPVDLWLSRRVAGFLSRAKT</sequence>
<keyword evidence="1" id="KW-0472">Membrane</keyword>
<proteinExistence type="predicted"/>
<feature type="domain" description="Carrier" evidence="3">
    <location>
        <begin position="492"/>
        <end position="538"/>
    </location>
</feature>
<feature type="transmembrane region" description="Helical" evidence="1">
    <location>
        <begin position="620"/>
        <end position="641"/>
    </location>
</feature>
<keyword evidence="5" id="KW-1185">Reference proteome</keyword>
<evidence type="ECO:0000313" key="4">
    <source>
        <dbReference type="EMBL" id="GHF75496.1"/>
    </source>
</evidence>
<feature type="transmembrane region" description="Helical" evidence="1">
    <location>
        <begin position="691"/>
        <end position="710"/>
    </location>
</feature>
<dbReference type="InterPro" id="IPR042099">
    <property type="entry name" value="ANL_N_sf"/>
</dbReference>
<evidence type="ECO:0000256" key="1">
    <source>
        <dbReference type="SAM" id="Phobius"/>
    </source>
</evidence>
<feature type="transmembrane region" description="Helical" evidence="1">
    <location>
        <begin position="588"/>
        <end position="608"/>
    </location>
</feature>
<dbReference type="InterPro" id="IPR000873">
    <property type="entry name" value="AMP-dep_synth/lig_dom"/>
</dbReference>